<evidence type="ECO:0000313" key="9">
    <source>
        <dbReference type="Proteomes" id="UP000679691"/>
    </source>
</evidence>
<dbReference type="PROSITE" id="PS51892">
    <property type="entry name" value="SUBTILASE"/>
    <property type="match status" value="1"/>
</dbReference>
<evidence type="ECO:0000259" key="7">
    <source>
        <dbReference type="Pfam" id="PF00082"/>
    </source>
</evidence>
<dbReference type="Proteomes" id="UP000679691">
    <property type="component" value="Unassembled WGS sequence"/>
</dbReference>
<comment type="caution">
    <text evidence="8">The sequence shown here is derived from an EMBL/GenBank/DDBJ whole genome shotgun (WGS) entry which is preliminary data.</text>
</comment>
<dbReference type="InterPro" id="IPR023828">
    <property type="entry name" value="Peptidase_S8_Ser-AS"/>
</dbReference>
<evidence type="ECO:0000256" key="3">
    <source>
        <dbReference type="ARBA" id="ARBA00022801"/>
    </source>
</evidence>
<feature type="signal peptide" evidence="6">
    <location>
        <begin position="1"/>
        <end position="21"/>
    </location>
</feature>
<dbReference type="PANTHER" id="PTHR43399">
    <property type="entry name" value="SUBTILISIN-RELATED"/>
    <property type="match status" value="1"/>
</dbReference>
<dbReference type="PROSITE" id="PS00138">
    <property type="entry name" value="SUBTILASE_SER"/>
    <property type="match status" value="1"/>
</dbReference>
<dbReference type="InterPro" id="IPR034080">
    <property type="entry name" value="Protease_P7-like_dom"/>
</dbReference>
<comment type="similarity">
    <text evidence="1 5">Belongs to the peptidase S8 family.</text>
</comment>
<feature type="chain" id="PRO_5035745491" evidence="6">
    <location>
        <begin position="22"/>
        <end position="544"/>
    </location>
</feature>
<dbReference type="InterPro" id="IPR022398">
    <property type="entry name" value="Peptidase_S8_His-AS"/>
</dbReference>
<evidence type="ECO:0000256" key="6">
    <source>
        <dbReference type="SAM" id="SignalP"/>
    </source>
</evidence>
<keyword evidence="6" id="KW-0732">Signal</keyword>
<reference evidence="8" key="1">
    <citation type="submission" date="2021-03" db="EMBL/GenBank/DDBJ databases">
        <authorList>
            <person name="Lu T."/>
            <person name="Wang Q."/>
            <person name="Han X."/>
        </authorList>
    </citation>
    <scope>NUCLEOTIDE SEQUENCE</scope>
    <source>
        <strain evidence="8">WQ 2009</strain>
    </source>
</reference>
<evidence type="ECO:0000313" key="8">
    <source>
        <dbReference type="EMBL" id="MBP3941982.1"/>
    </source>
</evidence>
<dbReference type="InterPro" id="IPR000209">
    <property type="entry name" value="Peptidase_S8/S53_dom"/>
</dbReference>
<evidence type="ECO:0000256" key="4">
    <source>
        <dbReference type="ARBA" id="ARBA00022825"/>
    </source>
</evidence>
<feature type="active site" description="Charge relay system" evidence="5">
    <location>
        <position position="461"/>
    </location>
</feature>
<dbReference type="Pfam" id="PF00082">
    <property type="entry name" value="Peptidase_S8"/>
    <property type="match status" value="1"/>
</dbReference>
<dbReference type="GO" id="GO:0006508">
    <property type="term" value="P:proteolysis"/>
    <property type="evidence" value="ECO:0007669"/>
    <property type="project" value="UniProtKB-KW"/>
</dbReference>
<evidence type="ECO:0000256" key="2">
    <source>
        <dbReference type="ARBA" id="ARBA00022670"/>
    </source>
</evidence>
<dbReference type="PROSITE" id="PS00137">
    <property type="entry name" value="SUBTILASE_HIS"/>
    <property type="match status" value="1"/>
</dbReference>
<keyword evidence="2 5" id="KW-0645">Protease</keyword>
<dbReference type="InterPro" id="IPR036852">
    <property type="entry name" value="Peptidase_S8/S53_dom_sf"/>
</dbReference>
<keyword evidence="4 5" id="KW-0720">Serine protease</keyword>
<feature type="active site" description="Charge relay system" evidence="5">
    <location>
        <position position="68"/>
    </location>
</feature>
<proteinExistence type="inferred from homology"/>
<dbReference type="AlphaFoldDB" id="A0A8T4H4R5"/>
<dbReference type="SUPFAM" id="SSF52743">
    <property type="entry name" value="Subtilisin-like"/>
    <property type="match status" value="1"/>
</dbReference>
<dbReference type="EMBL" id="JAGKSB010000001">
    <property type="protein sequence ID" value="MBP3941982.1"/>
    <property type="molecule type" value="Genomic_DNA"/>
</dbReference>
<organism evidence="8 9">
    <name type="scientific">Rhinopithecimicrobium faecis</name>
    <dbReference type="NCBI Taxonomy" id="2820698"/>
    <lineage>
        <taxon>Bacteria</taxon>
        <taxon>Pseudomonadati</taxon>
        <taxon>Bacteroidota</taxon>
        <taxon>Sphingobacteriia</taxon>
        <taxon>Sphingobacteriales</taxon>
        <taxon>Sphingobacteriaceae</taxon>
        <taxon>Rhinopithecimicrobium</taxon>
    </lineage>
</organism>
<dbReference type="Gene3D" id="3.40.50.200">
    <property type="entry name" value="Peptidase S8/S53 domain"/>
    <property type="match status" value="2"/>
</dbReference>
<dbReference type="GO" id="GO:0004252">
    <property type="term" value="F:serine-type endopeptidase activity"/>
    <property type="evidence" value="ECO:0007669"/>
    <property type="project" value="UniProtKB-UniRule"/>
</dbReference>
<feature type="active site" description="Charge relay system" evidence="5">
    <location>
        <position position="287"/>
    </location>
</feature>
<gene>
    <name evidence="8" type="ORF">J5U18_00135</name>
</gene>
<dbReference type="RefSeq" id="WP_353545469.1">
    <property type="nucleotide sequence ID" value="NZ_JAGKSB010000001.1"/>
</dbReference>
<dbReference type="InterPro" id="IPR015500">
    <property type="entry name" value="Peptidase_S8_subtilisin-rel"/>
</dbReference>
<evidence type="ECO:0000256" key="5">
    <source>
        <dbReference type="PROSITE-ProRule" id="PRU01240"/>
    </source>
</evidence>
<dbReference type="PANTHER" id="PTHR43399:SF4">
    <property type="entry name" value="CELL WALL-ASSOCIATED PROTEASE"/>
    <property type="match status" value="1"/>
</dbReference>
<feature type="domain" description="Peptidase S8/S53" evidence="7">
    <location>
        <begin position="62"/>
        <end position="494"/>
    </location>
</feature>
<name>A0A8T4H4R5_9SPHI</name>
<accession>A0A8T4H4R5</accession>
<keyword evidence="9" id="KW-1185">Reference proteome</keyword>
<dbReference type="PRINTS" id="PR00723">
    <property type="entry name" value="SUBTILISIN"/>
</dbReference>
<protein>
    <submittedName>
        <fullName evidence="8">S8 family peptidase</fullName>
    </submittedName>
</protein>
<evidence type="ECO:0000256" key="1">
    <source>
        <dbReference type="ARBA" id="ARBA00011073"/>
    </source>
</evidence>
<keyword evidence="3 5" id="KW-0378">Hydrolase</keyword>
<dbReference type="CDD" id="cd07483">
    <property type="entry name" value="Peptidases_S8_Subtilisin_Novo-like"/>
    <property type="match status" value="1"/>
</dbReference>
<sequence length="544" mass="60241">MKITKLALFLSISIIPTFLWAQDVKEAPKNWFNLDYATDSVMGISTEKAYQELLKGRKASPVITAVIDGGVDVHHEDLKDVLWINKKDAKTSGKDADKNGYINDKYGWNFIGNAKGQHIDYDNTEFTRLVRELGPKYEAMLPSTPKTAAEQREFRTYLRAKRTLDQKIAEASYGERNYSALVASVDTIISKVGKKTEAIQLTDLKKIIPANDKEKLALQMSEDGIQEEGSFHDFYTQIKEAEEYYSSKIAYHLNVAYDTRAVVGDHYELASERYYGNADVAGPDAEHGTHVAGIIGANRKNSLGIKGVADAVQIMSLRVVPDGDERDKDVANAIRYAAENGAKVINMSFGKAFSKNKQLVDEAVKYAQSKDVLIIQAAGNDSEDIDISPNFPSKYYWNDTDSIIGQAEAWITVGATSWELDENLIANFSNYGYKNVDVFAPGVAIYSTLPQSEYKAMDGTSMAAPVVAGLASLIRSYYPEFSAKETKQIILSSVEVIDKKVKITTPDRLEQEVYLAEISATGGIVNAYKAILEADKLRSAKKLN</sequence>
<dbReference type="InterPro" id="IPR051048">
    <property type="entry name" value="Peptidase_S8/S53_subtilisin"/>
</dbReference>